<dbReference type="EMBL" id="NSIT01000010">
    <property type="protein sequence ID" value="PJE80636.1"/>
    <property type="molecule type" value="Genomic_DNA"/>
</dbReference>
<name>A0A2H9TBL1_9ZZZZ</name>
<proteinExistence type="predicted"/>
<dbReference type="AlphaFoldDB" id="A0A2H9TBL1"/>
<organism evidence="1">
    <name type="scientific">invertebrate metagenome</name>
    <dbReference type="NCBI Taxonomy" id="1711999"/>
    <lineage>
        <taxon>unclassified sequences</taxon>
        <taxon>metagenomes</taxon>
        <taxon>organismal metagenomes</taxon>
    </lineage>
</organism>
<reference evidence="1" key="1">
    <citation type="journal article" date="2017" name="Appl. Environ. Microbiol.">
        <title>Molecular characterization of an Endozoicomonas-like organism causing infection in king scallop Pecten maximus L.</title>
        <authorList>
            <person name="Cano I."/>
            <person name="van Aerle R."/>
            <person name="Ross S."/>
            <person name="Verner-Jeffreys D.W."/>
            <person name="Paley R.K."/>
            <person name="Rimmer G."/>
            <person name="Ryder D."/>
            <person name="Hooper P."/>
            <person name="Stone D."/>
            <person name="Feist S.W."/>
        </authorList>
    </citation>
    <scope>NUCLEOTIDE SEQUENCE</scope>
</reference>
<sequence>MEDFHTPDISTIQNEVPVSDYDKLPVPASPSIKKTALSDNKEQITQDIQNKRLIPFNHQDFIGQEGVKAKDRKARLSAIIARHRIII</sequence>
<evidence type="ECO:0000313" key="1">
    <source>
        <dbReference type="EMBL" id="PJE80636.1"/>
    </source>
</evidence>
<protein>
    <submittedName>
        <fullName evidence="1">Uncharacterized protein</fullName>
    </submittedName>
</protein>
<comment type="caution">
    <text evidence="1">The sequence shown here is derived from an EMBL/GenBank/DDBJ whole genome shotgun (WGS) entry which is preliminary data.</text>
</comment>
<accession>A0A2H9TBL1</accession>
<gene>
    <name evidence="1" type="ORF">CI610_00375</name>
</gene>